<reference evidence="2" key="1">
    <citation type="submission" date="2021-05" db="EMBL/GenBank/DDBJ databases">
        <authorList>
            <person name="Alioto T."/>
            <person name="Alioto T."/>
            <person name="Gomez Garrido J."/>
        </authorList>
    </citation>
    <scope>NUCLEOTIDE SEQUENCE</scope>
</reference>
<keyword evidence="1" id="KW-0472">Membrane</keyword>
<keyword evidence="1" id="KW-0812">Transmembrane</keyword>
<sequence length="143" mass="16159">MSKIKTPPKKGSEDINIPYRVDIKKKKQISSNKAAKAPLTIPVLYSHIIFPSSLIPLLSLLQSFFFLPFPFLSPQFLPPFSLSSYHLSSLTLALISSLYFFSISFPPVSTIDLVHHLKGSLHTNFISFFLVQSVRRGFLFVFP</sequence>
<protein>
    <submittedName>
        <fullName evidence="2">Uncharacterized protein</fullName>
    </submittedName>
</protein>
<feature type="transmembrane region" description="Helical" evidence="1">
    <location>
        <begin position="48"/>
        <end position="72"/>
    </location>
</feature>
<organism evidence="2">
    <name type="scientific">Cacopsylla melanoneura</name>
    <dbReference type="NCBI Taxonomy" id="428564"/>
    <lineage>
        <taxon>Eukaryota</taxon>
        <taxon>Metazoa</taxon>
        <taxon>Ecdysozoa</taxon>
        <taxon>Arthropoda</taxon>
        <taxon>Hexapoda</taxon>
        <taxon>Insecta</taxon>
        <taxon>Pterygota</taxon>
        <taxon>Neoptera</taxon>
        <taxon>Paraneoptera</taxon>
        <taxon>Hemiptera</taxon>
        <taxon>Sternorrhyncha</taxon>
        <taxon>Psylloidea</taxon>
        <taxon>Psyllidae</taxon>
        <taxon>Psyllinae</taxon>
        <taxon>Cacopsylla</taxon>
    </lineage>
</organism>
<dbReference type="EMBL" id="HBUF01585455">
    <property type="protein sequence ID" value="CAG6771636.1"/>
    <property type="molecule type" value="Transcribed_RNA"/>
</dbReference>
<proteinExistence type="predicted"/>
<name>A0A8D9AXW1_9HEMI</name>
<evidence type="ECO:0000313" key="2">
    <source>
        <dbReference type="EMBL" id="CAG6771636.1"/>
    </source>
</evidence>
<dbReference type="AlphaFoldDB" id="A0A8D9AXW1"/>
<evidence type="ECO:0000256" key="1">
    <source>
        <dbReference type="SAM" id="Phobius"/>
    </source>
</evidence>
<feature type="transmembrane region" description="Helical" evidence="1">
    <location>
        <begin position="84"/>
        <end position="105"/>
    </location>
</feature>
<keyword evidence="1" id="KW-1133">Transmembrane helix</keyword>
<accession>A0A8D9AXW1</accession>